<reference evidence="7 8" key="1">
    <citation type="journal article" date="2015" name="Int. J. Syst. Evol. Microbiol.">
        <title>Carboxylicivirga linearis sp. nov., isolated from a sea cucumber culture pond.</title>
        <authorList>
            <person name="Wang F.Q."/>
            <person name="Zhou Y.X."/>
            <person name="Lin X.Z."/>
            <person name="Chen G.J."/>
            <person name="Du Z.J."/>
        </authorList>
    </citation>
    <scope>NUCLEOTIDE SEQUENCE [LARGE SCALE GENOMIC DNA]</scope>
    <source>
        <strain evidence="7 8">FB218</strain>
    </source>
</reference>
<dbReference type="InterPro" id="IPR013783">
    <property type="entry name" value="Ig-like_fold"/>
</dbReference>
<dbReference type="Pfam" id="PF07495">
    <property type="entry name" value="Y_Y_Y"/>
    <property type="match status" value="1"/>
</dbReference>
<evidence type="ECO:0000256" key="5">
    <source>
        <dbReference type="SAM" id="Phobius"/>
    </source>
</evidence>
<evidence type="ECO:0000256" key="2">
    <source>
        <dbReference type="ARBA" id="ARBA00012438"/>
    </source>
</evidence>
<dbReference type="Proteomes" id="UP000708576">
    <property type="component" value="Unassembled WGS sequence"/>
</dbReference>
<dbReference type="SUPFAM" id="SSF63829">
    <property type="entry name" value="Calcium-dependent phosphotriesterase"/>
    <property type="match status" value="3"/>
</dbReference>
<evidence type="ECO:0000313" key="7">
    <source>
        <dbReference type="EMBL" id="MBS2097262.1"/>
    </source>
</evidence>
<keyword evidence="8" id="KW-1185">Reference proteome</keyword>
<dbReference type="Gene3D" id="2.130.10.10">
    <property type="entry name" value="YVTN repeat-like/Quinoprotein amine dehydrogenase"/>
    <property type="match status" value="4"/>
</dbReference>
<dbReference type="Gene3D" id="3.30.565.10">
    <property type="entry name" value="Histidine kinase-like ATPase, C-terminal domain"/>
    <property type="match status" value="1"/>
</dbReference>
<dbReference type="PANTHER" id="PTHR43547:SF2">
    <property type="entry name" value="HYBRID SIGNAL TRANSDUCTION HISTIDINE KINASE C"/>
    <property type="match status" value="1"/>
</dbReference>
<organism evidence="7 8">
    <name type="scientific">Carboxylicivirga linearis</name>
    <dbReference type="NCBI Taxonomy" id="1628157"/>
    <lineage>
        <taxon>Bacteria</taxon>
        <taxon>Pseudomonadati</taxon>
        <taxon>Bacteroidota</taxon>
        <taxon>Bacteroidia</taxon>
        <taxon>Marinilabiliales</taxon>
        <taxon>Marinilabiliaceae</taxon>
        <taxon>Carboxylicivirga</taxon>
    </lineage>
</organism>
<gene>
    <name evidence="7" type="ORF">KEM10_03165</name>
</gene>
<dbReference type="InterPro" id="IPR011110">
    <property type="entry name" value="Reg_prop"/>
</dbReference>
<dbReference type="InterPro" id="IPR015943">
    <property type="entry name" value="WD40/YVTN_repeat-like_dom_sf"/>
</dbReference>
<dbReference type="InterPro" id="IPR003661">
    <property type="entry name" value="HisK_dim/P_dom"/>
</dbReference>
<dbReference type="SUPFAM" id="SSF47384">
    <property type="entry name" value="Homodimeric domain of signal transducing histidine kinase"/>
    <property type="match status" value="1"/>
</dbReference>
<dbReference type="InterPro" id="IPR011123">
    <property type="entry name" value="Y_Y_Y"/>
</dbReference>
<dbReference type="EC" id="2.7.13.3" evidence="2"/>
<dbReference type="SMART" id="SM00388">
    <property type="entry name" value="HisKA"/>
    <property type="match status" value="1"/>
</dbReference>
<keyword evidence="3" id="KW-0597">Phosphoprotein</keyword>
<keyword evidence="5" id="KW-1133">Transmembrane helix</keyword>
<dbReference type="Pfam" id="PF07494">
    <property type="entry name" value="Reg_prop"/>
    <property type="match status" value="4"/>
</dbReference>
<evidence type="ECO:0000256" key="3">
    <source>
        <dbReference type="ARBA" id="ARBA00022553"/>
    </source>
</evidence>
<dbReference type="PROSITE" id="PS50109">
    <property type="entry name" value="HIS_KIN"/>
    <property type="match status" value="1"/>
</dbReference>
<dbReference type="EMBL" id="JAGUCO010000001">
    <property type="protein sequence ID" value="MBS2097262.1"/>
    <property type="molecule type" value="Genomic_DNA"/>
</dbReference>
<dbReference type="InterPro" id="IPR036097">
    <property type="entry name" value="HisK_dim/P_sf"/>
</dbReference>
<dbReference type="Gene3D" id="1.10.287.130">
    <property type="match status" value="1"/>
</dbReference>
<sequence>MLVISFLLLLYLNVYITDKLLVKKLRVIVDKYFATIRIKLLILLGCFFLSVQAQERKYSFDNISVNEGLSQNTIFSIFKDHRGFIWFGTNDGLNRYDGLEVNVFRGAGVKGNSLLNSTITDIVEDVERDRIYIATAGGLSVFDPSKETFTNYKVQQDSNSILSDFLYDLEIDDEGTVWMANSYGLSAFHPDSAKFTNYQTYQCEDGEIKDASPLSLLVSSTNEIWLGTFGQGLIKIGRKNHGHQLFLNKVSEDKTLESNIINCIVELEENYLMVGTDNGCFKVCTQTGEYEPSIAQGQYITQIIKGVDDDFWIGTKENGLLHVDKNGKQEKFVNNRFDSYSIPENYVTSLFIDDTNLLWIGTHNSGVVKMPLQPNFFQHYYNVPDESSVYGNAVFAFEQDVQGNVWIGTSQGVTKWYVKENRFEHIDIFKDGKDYAIWRILSDPIGIVWIGSSSGLIKYDVVLDKVKLYNNIPGDSTSLPSNDVFALERDAQDRLWVGTNFGLCRMDEENGTFKVYKPSNKKHSISSVSIWDIKCDSQGRLWIGTEDGLNLYDYTADQFTVIKHEDGNPNSILSNRVNTISEGLNNKIWISTDKGVDCIDGDLKVSKQYTEDTGLLNGFVYSVFENGENLWFSTNRGISRLNMTTGEILNFDSSDGVQDYEFNPAAIELFDGSYLMGGINGFNRFHPDSLKLSKYEPPIYYTGLYLYGKDGSIRDARERENVFIRTSLITASRIRLSHDERFLTLKFASLDYKNPQKIEYYYRLKPSFQNWIPLQNESHLSFVDLRPGNYQLEVRSTNSDGYLCDNIRQIEIVVTPPFWETAWFIALLSFSVLLSVFFLVRYRIHKVRKEKEILAQTVKEKTHDLQIQSSIAHKQRDEIARQKKQLEEFAQSLEEKVQERTAQLEKAKLAAEESDRLKSAFLSNMSHEIRTPMNAIIGFSDLLLDASLNPKERLDYAEMIKSNGDELLNLLNDIIDISMIESEQIITKASSFSVNSVITEVFYSFLNSKYLVDKDELELKLDIPDTELTIQTDPFRLKQVLKNLVNNALKFTSHGHVKLGYIVIDGHVRFFVEDTGIGIDEVHQRIIFERFLKVKNDVSNLYRGNGLGLTISKNLVELLGGTIGLSSQEGIGSCFYFQIPIKK</sequence>
<feature type="coiled-coil region" evidence="4">
    <location>
        <begin position="872"/>
        <end position="910"/>
    </location>
</feature>
<keyword evidence="5" id="KW-0812">Transmembrane</keyword>
<accession>A0ABS5JR06</accession>
<evidence type="ECO:0000259" key="6">
    <source>
        <dbReference type="PROSITE" id="PS50109"/>
    </source>
</evidence>
<dbReference type="SUPFAM" id="SSF55874">
    <property type="entry name" value="ATPase domain of HSP90 chaperone/DNA topoisomerase II/histidine kinase"/>
    <property type="match status" value="1"/>
</dbReference>
<comment type="caution">
    <text evidence="7">The sequence shown here is derived from an EMBL/GenBank/DDBJ whole genome shotgun (WGS) entry which is preliminary data.</text>
</comment>
<comment type="catalytic activity">
    <reaction evidence="1">
        <text>ATP + protein L-histidine = ADP + protein N-phospho-L-histidine.</text>
        <dbReference type="EC" id="2.7.13.3"/>
    </reaction>
</comment>
<dbReference type="Pfam" id="PF00512">
    <property type="entry name" value="HisKA"/>
    <property type="match status" value="1"/>
</dbReference>
<evidence type="ECO:0000256" key="4">
    <source>
        <dbReference type="SAM" id="Coils"/>
    </source>
</evidence>
<dbReference type="PRINTS" id="PR00344">
    <property type="entry name" value="BCTRLSENSOR"/>
</dbReference>
<dbReference type="SMART" id="SM00387">
    <property type="entry name" value="HATPase_c"/>
    <property type="match status" value="1"/>
</dbReference>
<proteinExistence type="predicted"/>
<dbReference type="RefSeq" id="WP_212213395.1">
    <property type="nucleotide sequence ID" value="NZ_JAGUCO010000001.1"/>
</dbReference>
<dbReference type="CDD" id="cd16922">
    <property type="entry name" value="HATPase_EvgS-ArcB-TorS-like"/>
    <property type="match status" value="1"/>
</dbReference>
<evidence type="ECO:0000313" key="8">
    <source>
        <dbReference type="Proteomes" id="UP000708576"/>
    </source>
</evidence>
<dbReference type="PANTHER" id="PTHR43547">
    <property type="entry name" value="TWO-COMPONENT HISTIDINE KINASE"/>
    <property type="match status" value="1"/>
</dbReference>
<protein>
    <recommendedName>
        <fullName evidence="2">histidine kinase</fullName>
        <ecNumber evidence="2">2.7.13.3</ecNumber>
    </recommendedName>
</protein>
<dbReference type="InterPro" id="IPR005467">
    <property type="entry name" value="His_kinase_dom"/>
</dbReference>
<dbReference type="Gene3D" id="2.60.40.10">
    <property type="entry name" value="Immunoglobulins"/>
    <property type="match status" value="1"/>
</dbReference>
<keyword evidence="4" id="KW-0175">Coiled coil</keyword>
<keyword evidence="5" id="KW-0472">Membrane</keyword>
<dbReference type="InterPro" id="IPR004358">
    <property type="entry name" value="Sig_transdc_His_kin-like_C"/>
</dbReference>
<dbReference type="Pfam" id="PF02518">
    <property type="entry name" value="HATPase_c"/>
    <property type="match status" value="1"/>
</dbReference>
<dbReference type="CDD" id="cd00082">
    <property type="entry name" value="HisKA"/>
    <property type="match status" value="1"/>
</dbReference>
<feature type="transmembrane region" description="Helical" evidence="5">
    <location>
        <begin position="822"/>
        <end position="842"/>
    </location>
</feature>
<dbReference type="InterPro" id="IPR003594">
    <property type="entry name" value="HATPase_dom"/>
</dbReference>
<dbReference type="InterPro" id="IPR036890">
    <property type="entry name" value="HATPase_C_sf"/>
</dbReference>
<feature type="domain" description="Histidine kinase" evidence="6">
    <location>
        <begin position="924"/>
        <end position="1143"/>
    </location>
</feature>
<evidence type="ECO:0000256" key="1">
    <source>
        <dbReference type="ARBA" id="ARBA00000085"/>
    </source>
</evidence>
<name>A0ABS5JR06_9BACT</name>